<evidence type="ECO:0000259" key="1">
    <source>
        <dbReference type="Pfam" id="PF20796"/>
    </source>
</evidence>
<dbReference type="EMBL" id="SDKM01000004">
    <property type="protein sequence ID" value="RYP88113.1"/>
    <property type="molecule type" value="Genomic_DNA"/>
</dbReference>
<dbReference type="Pfam" id="PF20796">
    <property type="entry name" value="PDDEXK_13"/>
    <property type="match status" value="1"/>
</dbReference>
<organism evidence="2 3">
    <name type="scientific">Nocardioides guangzhouensis</name>
    <dbReference type="NCBI Taxonomy" id="2497878"/>
    <lineage>
        <taxon>Bacteria</taxon>
        <taxon>Bacillati</taxon>
        <taxon>Actinomycetota</taxon>
        <taxon>Actinomycetes</taxon>
        <taxon>Propionibacteriales</taxon>
        <taxon>Nocardioidaceae</taxon>
        <taxon>Nocardioides</taxon>
    </lineage>
</organism>
<dbReference type="OrthoDB" id="1092934at2"/>
<accession>A0A4Q4ZIR4</accession>
<name>A0A4Q4ZIR4_9ACTN</name>
<evidence type="ECO:0000313" key="3">
    <source>
        <dbReference type="Proteomes" id="UP000295198"/>
    </source>
</evidence>
<comment type="caution">
    <text evidence="2">The sequence shown here is derived from an EMBL/GenBank/DDBJ whole genome shotgun (WGS) entry which is preliminary data.</text>
</comment>
<sequence>MEYAKSRCAQLKATGGLAEQDRLFRNLLSSQPLAFSIAGEFRHEPDAAAAVIGMLAGVGIGRFEPLVDSTHPLDGIEAEWAPPRQHHTGDRSGFDVATHQILRSGESHLVTIEVKYIDTFSAKKVDYDRYEEHLVALGLSRETTNQLVTDGCSQFLRSVMLTDSVRRHGVRGDGGVDQSMAVVLARSDDKQARRVVESVKRHDLPTMVDLWSHEDFFDACAEQDALANWALLMRRRYILPPR</sequence>
<keyword evidence="3" id="KW-1185">Reference proteome</keyword>
<dbReference type="AlphaFoldDB" id="A0A4Q4ZIR4"/>
<evidence type="ECO:0000313" key="2">
    <source>
        <dbReference type="EMBL" id="RYP88113.1"/>
    </source>
</evidence>
<gene>
    <name evidence="2" type="ORF">EKO23_04555</name>
</gene>
<feature type="domain" description="PD-(D/E)XK nuclease-like" evidence="1">
    <location>
        <begin position="2"/>
        <end position="238"/>
    </location>
</feature>
<protein>
    <recommendedName>
        <fullName evidence="1">PD-(D/E)XK nuclease-like domain-containing protein</fullName>
    </recommendedName>
</protein>
<reference evidence="2 3" key="1">
    <citation type="submission" date="2019-01" db="EMBL/GenBank/DDBJ databases">
        <title>Nocardioides guangzhouensis sp. nov., an actinobacterium isolated from soil.</title>
        <authorList>
            <person name="Fu Y."/>
            <person name="Cai Y."/>
            <person name="Lin Z."/>
            <person name="Chen P."/>
        </authorList>
    </citation>
    <scope>NUCLEOTIDE SEQUENCE [LARGE SCALE GENOMIC DNA]</scope>
    <source>
        <strain evidence="2 3">130</strain>
    </source>
</reference>
<proteinExistence type="predicted"/>
<dbReference type="InterPro" id="IPR048822">
    <property type="entry name" value="PDDEXK_13"/>
</dbReference>
<dbReference type="Proteomes" id="UP000295198">
    <property type="component" value="Unassembled WGS sequence"/>
</dbReference>